<protein>
    <submittedName>
        <fullName evidence="1">Uncharacterized protein</fullName>
    </submittedName>
</protein>
<comment type="caution">
    <text evidence="1">The sequence shown here is derived from an EMBL/GenBank/DDBJ whole genome shotgun (WGS) entry which is preliminary data.</text>
</comment>
<evidence type="ECO:0000313" key="1">
    <source>
        <dbReference type="EMBL" id="RIY41147.1"/>
    </source>
</evidence>
<reference evidence="1 2" key="1">
    <citation type="submission" date="2017-08" db="EMBL/GenBank/DDBJ databases">
        <title>Pusillimonas indicus sp. nov., a member of the family Alcaligenaceae isolated from surface seawater.</title>
        <authorList>
            <person name="Li J."/>
        </authorList>
    </citation>
    <scope>NUCLEOTIDE SEQUENCE [LARGE SCALE GENOMIC DNA]</scope>
    <source>
        <strain evidence="1 2">L52-1-41</strain>
    </source>
</reference>
<organism evidence="1 2">
    <name type="scientific">Neopusillimonas maritima</name>
    <dbReference type="NCBI Taxonomy" id="2026239"/>
    <lineage>
        <taxon>Bacteria</taxon>
        <taxon>Pseudomonadati</taxon>
        <taxon>Pseudomonadota</taxon>
        <taxon>Betaproteobacteria</taxon>
        <taxon>Burkholderiales</taxon>
        <taxon>Alcaligenaceae</taxon>
        <taxon>Neopusillimonas</taxon>
    </lineage>
</organism>
<sequence>MSLVFDIFQGEYFSVPTSKGVEIVPVRECLRTMPVAAEGLQNYVQGTVRDADELIDVEKGWIGRLINPDTLYSSPFEACPTEVDALGALCALQADNMRNTFVNLLEYLGWTKGQGAALVSKCFETAVGPKEAHIYCAELNGEEHCFYLQGEYWSEGRNALSPFTFQIPKDCEPAQLPDLLINYVDQLESAVEDTFAARLYQRRADRPQG</sequence>
<gene>
    <name evidence="1" type="ORF">CJP73_08355</name>
</gene>
<dbReference type="Proteomes" id="UP000266206">
    <property type="component" value="Unassembled WGS sequence"/>
</dbReference>
<dbReference type="OrthoDB" id="9156921at2"/>
<proteinExistence type="predicted"/>
<evidence type="ECO:0000313" key="2">
    <source>
        <dbReference type="Proteomes" id="UP000266206"/>
    </source>
</evidence>
<dbReference type="AlphaFoldDB" id="A0A3A1YYH7"/>
<dbReference type="EMBL" id="NQYH01000005">
    <property type="protein sequence ID" value="RIY41147.1"/>
    <property type="molecule type" value="Genomic_DNA"/>
</dbReference>
<dbReference type="RefSeq" id="WP_119516137.1">
    <property type="nucleotide sequence ID" value="NZ_NQYH01000005.1"/>
</dbReference>
<accession>A0A3A1YYH7</accession>
<name>A0A3A1YYH7_9BURK</name>